<proteinExistence type="predicted"/>
<gene>
    <name evidence="2" type="ORF">HETSPECPRED_006350</name>
</gene>
<dbReference type="EMBL" id="CAJPDS010000041">
    <property type="protein sequence ID" value="CAF9926502.1"/>
    <property type="molecule type" value="Genomic_DNA"/>
</dbReference>
<sequence length="522" mass="56564">MLVQVLNVTVAAATVEDLLNLTSTAQHYAMTVWMNITVLVGYSVGLNSSAASGRRLLQHADTDLAALLVPQTHIHQDSMKHAQQQQQHTHMQRTLSPLLQQRQPQQDPNERALSLQHRQPHATRQLRSVFSYTWQSPLSLQLKLLEKAFLDTSVCNATLVAQQLGLNSSVSSLNCTNSTALTLLTNLLSAASSGTSPPLSVLMVADSPSSSQSTSPVDSNAGIEASVRSTINIMLQGYERQIAQILAMVIKELNTVNTLQTVVGIKATYIKKFITTAQKYITETTTYVNAALPLFGIKVSNSTSASASTYTQLVQTTLADNTEADNTLYASASFQAAVAALVPRCSRDALGNQRFYFSVADDQTQENVTANSTITASATTETAVLNETESNCPAALVSRNTGFCEGRWSGYPLVQASFSILNLNHNPCTLKLAWSGYPLVQASFSILNLNHNTLTLRLAWSGCSVVQVSAQQQSGMHERVRSPCNLYTPSKSGLQKLSPTWQRNAKAFDHVSGRSVMPSLTV</sequence>
<organism evidence="2 3">
    <name type="scientific">Heterodermia speciosa</name>
    <dbReference type="NCBI Taxonomy" id="116794"/>
    <lineage>
        <taxon>Eukaryota</taxon>
        <taxon>Fungi</taxon>
        <taxon>Dikarya</taxon>
        <taxon>Ascomycota</taxon>
        <taxon>Pezizomycotina</taxon>
        <taxon>Lecanoromycetes</taxon>
        <taxon>OSLEUM clade</taxon>
        <taxon>Lecanoromycetidae</taxon>
        <taxon>Caliciales</taxon>
        <taxon>Physciaceae</taxon>
        <taxon>Heterodermia</taxon>
    </lineage>
</organism>
<accession>A0A8H3FJZ5</accession>
<comment type="caution">
    <text evidence="2">The sequence shown here is derived from an EMBL/GenBank/DDBJ whole genome shotgun (WGS) entry which is preliminary data.</text>
</comment>
<dbReference type="AlphaFoldDB" id="A0A8H3FJZ5"/>
<feature type="region of interest" description="Disordered" evidence="1">
    <location>
        <begin position="100"/>
        <end position="119"/>
    </location>
</feature>
<evidence type="ECO:0000256" key="1">
    <source>
        <dbReference type="SAM" id="MobiDB-lite"/>
    </source>
</evidence>
<dbReference type="Proteomes" id="UP000664521">
    <property type="component" value="Unassembled WGS sequence"/>
</dbReference>
<keyword evidence="3" id="KW-1185">Reference proteome</keyword>
<evidence type="ECO:0000313" key="2">
    <source>
        <dbReference type="EMBL" id="CAF9926502.1"/>
    </source>
</evidence>
<reference evidence="2" key="1">
    <citation type="submission" date="2021-03" db="EMBL/GenBank/DDBJ databases">
        <authorList>
            <person name="Tagirdzhanova G."/>
        </authorList>
    </citation>
    <scope>NUCLEOTIDE SEQUENCE</scope>
</reference>
<protein>
    <submittedName>
        <fullName evidence="2">Uncharacterized protein</fullName>
    </submittedName>
</protein>
<evidence type="ECO:0000313" key="3">
    <source>
        <dbReference type="Proteomes" id="UP000664521"/>
    </source>
</evidence>
<name>A0A8H3FJZ5_9LECA</name>